<comment type="caution">
    <text evidence="1">The sequence shown here is derived from an EMBL/GenBank/DDBJ whole genome shotgun (WGS) entry which is preliminary data.</text>
</comment>
<dbReference type="CDD" id="cd00756">
    <property type="entry name" value="MoaE"/>
    <property type="match status" value="1"/>
</dbReference>
<reference evidence="1 2" key="1">
    <citation type="journal article" date="2019" name="Fungal Biol. Biotechnol.">
        <title>Draft genome sequence of fastidious pathogen Ceratobasidium theobromae, which causes vascular-streak dieback in Theobroma cacao.</title>
        <authorList>
            <person name="Ali S.S."/>
            <person name="Asman A."/>
            <person name="Shao J."/>
            <person name="Firmansyah A.P."/>
            <person name="Susilo A.W."/>
            <person name="Rosmana A."/>
            <person name="McMahon P."/>
            <person name="Junaid M."/>
            <person name="Guest D."/>
            <person name="Kheng T.Y."/>
            <person name="Meinhardt L.W."/>
            <person name="Bailey B.A."/>
        </authorList>
    </citation>
    <scope>NUCLEOTIDE SEQUENCE [LARGE SCALE GENOMIC DNA]</scope>
    <source>
        <strain evidence="1 2">CT2</strain>
    </source>
</reference>
<protein>
    <recommendedName>
        <fullName evidence="3">Molybdopterin synthase catalytic subunit</fullName>
    </recommendedName>
</protein>
<accession>A0A5N5QJE0</accession>
<proteinExistence type="predicted"/>
<dbReference type="Pfam" id="PF02391">
    <property type="entry name" value="MoaE"/>
    <property type="match status" value="1"/>
</dbReference>
<dbReference type="Gene3D" id="3.90.1170.40">
    <property type="entry name" value="Molybdopterin biosynthesis MoaE subunit"/>
    <property type="match status" value="1"/>
</dbReference>
<dbReference type="SUPFAM" id="SSF54690">
    <property type="entry name" value="Molybdopterin synthase subunit MoaE"/>
    <property type="match status" value="1"/>
</dbReference>
<dbReference type="InterPro" id="IPR036563">
    <property type="entry name" value="MoaE_sf"/>
</dbReference>
<dbReference type="OrthoDB" id="5531344at2759"/>
<dbReference type="AlphaFoldDB" id="A0A5N5QJE0"/>
<dbReference type="PANTHER" id="PTHR23404">
    <property type="entry name" value="MOLYBDOPTERIN SYNTHASE RELATED"/>
    <property type="match status" value="1"/>
</dbReference>
<evidence type="ECO:0008006" key="3">
    <source>
        <dbReference type="Google" id="ProtNLM"/>
    </source>
</evidence>
<name>A0A5N5QJE0_9AGAM</name>
<dbReference type="Proteomes" id="UP000383932">
    <property type="component" value="Unassembled WGS sequence"/>
</dbReference>
<dbReference type="EMBL" id="SSOP01000090">
    <property type="protein sequence ID" value="KAB5591759.1"/>
    <property type="molecule type" value="Genomic_DNA"/>
</dbReference>
<sequence>MSDGSATESIDLSFVEPSTGDSFCLTHEPLDVDKIMNSVRDNGAGALVTFVGTTRDNFNGKPVVRLEYEAYSKLAVKTMVKIARDSRALEIPPHDFGPTSSIPTTTAGQITRIAIHHRLGSAPVGESSIVIAVKMKTPIWKREWYAGGEVANEAVWKANFPP</sequence>
<dbReference type="GO" id="GO:0006777">
    <property type="term" value="P:Mo-molybdopterin cofactor biosynthetic process"/>
    <property type="evidence" value="ECO:0007669"/>
    <property type="project" value="InterPro"/>
</dbReference>
<dbReference type="InterPro" id="IPR003448">
    <property type="entry name" value="Mopterin_biosynth_MoaE"/>
</dbReference>
<evidence type="ECO:0000313" key="1">
    <source>
        <dbReference type="EMBL" id="KAB5591759.1"/>
    </source>
</evidence>
<gene>
    <name evidence="1" type="ORF">CTheo_4791</name>
</gene>
<evidence type="ECO:0000313" key="2">
    <source>
        <dbReference type="Proteomes" id="UP000383932"/>
    </source>
</evidence>
<organism evidence="1 2">
    <name type="scientific">Ceratobasidium theobromae</name>
    <dbReference type="NCBI Taxonomy" id="1582974"/>
    <lineage>
        <taxon>Eukaryota</taxon>
        <taxon>Fungi</taxon>
        <taxon>Dikarya</taxon>
        <taxon>Basidiomycota</taxon>
        <taxon>Agaricomycotina</taxon>
        <taxon>Agaricomycetes</taxon>
        <taxon>Cantharellales</taxon>
        <taxon>Ceratobasidiaceae</taxon>
        <taxon>Ceratobasidium</taxon>
    </lineage>
</organism>
<keyword evidence="2" id="KW-1185">Reference proteome</keyword>